<organism evidence="2 3">
    <name type="scientific">Sorangium cellulosum</name>
    <name type="common">Polyangium cellulosum</name>
    <dbReference type="NCBI Taxonomy" id="56"/>
    <lineage>
        <taxon>Bacteria</taxon>
        <taxon>Pseudomonadati</taxon>
        <taxon>Myxococcota</taxon>
        <taxon>Polyangia</taxon>
        <taxon>Polyangiales</taxon>
        <taxon>Polyangiaceae</taxon>
        <taxon>Sorangium</taxon>
    </lineage>
</organism>
<dbReference type="Proteomes" id="UP000075604">
    <property type="component" value="Unassembled WGS sequence"/>
</dbReference>
<gene>
    <name evidence="2" type="ORF">BE04_19140</name>
</gene>
<name>A0A150P4B9_SORCE</name>
<proteinExistence type="predicted"/>
<evidence type="ECO:0000313" key="2">
    <source>
        <dbReference type="EMBL" id="KYF50532.1"/>
    </source>
</evidence>
<sequence length="434" mass="48652">MATKTKHASPAKKLPKLPAEKISSPPDQKFACRDCPARCCRLPWNIRFSGDEAKRYLEEPWVRERAGEEGALVIARGVLPMREKDRRLQCVFLDDDLLCSMQKQFGHEYIPRSCQAFPFGFVRDEKDVVVAQLSHLCPSIRDNYGEPVDRQLKDKLQQRGDTERMSKALATLGGVILAQPQYLRAVAHWDAELATDASPAAILARLYDWTTAFERALPPGAERAADVSIDAALALAGAEAPAPLEPRKKPSFYARVLFAYLLGNLCYPSRVREAHRVGKASWTELHALRSLGNKVAWMLGRGTVDLLFIRKPFKLQRVRTVDRFLAGDEGTLVKDYLRLVLQRRHIFSAPRHLLAAVLDLSLATVIISRFARCRAAADGRVKVSPEDVREGISVAELVLLSHAALSEQGKLMKNLRWLLLTKRESFRALLATEA</sequence>
<comment type="caution">
    <text evidence="2">The sequence shown here is derived from an EMBL/GenBank/DDBJ whole genome shotgun (WGS) entry which is preliminary data.</text>
</comment>
<evidence type="ECO:0000313" key="3">
    <source>
        <dbReference type="Proteomes" id="UP000075604"/>
    </source>
</evidence>
<protein>
    <recommendedName>
        <fullName evidence="4">YkgJ family cysteine cluster protein</fullName>
    </recommendedName>
</protein>
<feature type="region of interest" description="Disordered" evidence="1">
    <location>
        <begin position="1"/>
        <end position="28"/>
    </location>
</feature>
<evidence type="ECO:0008006" key="4">
    <source>
        <dbReference type="Google" id="ProtNLM"/>
    </source>
</evidence>
<evidence type="ECO:0000256" key="1">
    <source>
        <dbReference type="SAM" id="MobiDB-lite"/>
    </source>
</evidence>
<dbReference type="AlphaFoldDB" id="A0A150P4B9"/>
<reference evidence="2 3" key="1">
    <citation type="submission" date="2014-02" db="EMBL/GenBank/DDBJ databases">
        <title>The small core and large imbalanced accessory genome model reveals a collaborative survival strategy of Sorangium cellulosum strains in nature.</title>
        <authorList>
            <person name="Han K."/>
            <person name="Peng R."/>
            <person name="Blom J."/>
            <person name="Li Y.-Z."/>
        </authorList>
    </citation>
    <scope>NUCLEOTIDE SEQUENCE [LARGE SCALE GENOMIC DNA]</scope>
    <source>
        <strain evidence="2 3">So0157-18</strain>
    </source>
</reference>
<dbReference type="EMBL" id="JELX01004056">
    <property type="protein sequence ID" value="KYF50532.1"/>
    <property type="molecule type" value="Genomic_DNA"/>
</dbReference>
<feature type="compositionally biased region" description="Basic residues" evidence="1">
    <location>
        <begin position="1"/>
        <end position="15"/>
    </location>
</feature>
<accession>A0A150P4B9</accession>